<reference evidence="5" key="1">
    <citation type="journal article" date="2016" name="Genome Announc.">
        <title>Genome sequences of three species of Hanseniaspora isolated from spontaneous wine fermentations.</title>
        <authorList>
            <person name="Sternes P.R."/>
            <person name="Lee D."/>
            <person name="Kutyna D.R."/>
            <person name="Borneman A.R."/>
        </authorList>
    </citation>
    <scope>NUCLEOTIDE SEQUENCE [LARGE SCALE GENOMIC DNA]</scope>
    <source>
        <strain evidence="5">AWRI3579</strain>
    </source>
</reference>
<dbReference type="PANTHER" id="PTHR10539">
    <property type="entry name" value="26S PROTEASOME NON-ATPASE REGULATORY SUBUNIT 13"/>
    <property type="match status" value="1"/>
</dbReference>
<evidence type="ECO:0000256" key="1">
    <source>
        <dbReference type="ARBA" id="ARBA00006207"/>
    </source>
</evidence>
<name>A0A1E5R015_9ASCO</name>
<comment type="similarity">
    <text evidence="1">Belongs to the proteasome subunit S11 family.</text>
</comment>
<dbReference type="GO" id="GO:0005634">
    <property type="term" value="C:nucleus"/>
    <property type="evidence" value="ECO:0007669"/>
    <property type="project" value="TreeGrafter"/>
</dbReference>
<dbReference type="InterPro" id="IPR036390">
    <property type="entry name" value="WH_DNA-bd_sf"/>
</dbReference>
<dbReference type="STRING" id="56408.A0A1E5R015"/>
<evidence type="ECO:0000313" key="5">
    <source>
        <dbReference type="Proteomes" id="UP000095728"/>
    </source>
</evidence>
<evidence type="ECO:0000256" key="2">
    <source>
        <dbReference type="ARBA" id="ARBA00022942"/>
    </source>
</evidence>
<dbReference type="OrthoDB" id="1093at2759"/>
<dbReference type="InterPro" id="IPR000717">
    <property type="entry name" value="PCI_dom"/>
</dbReference>
<dbReference type="Pfam" id="PF22037">
    <property type="entry name" value="PSD13_N"/>
    <property type="match status" value="1"/>
</dbReference>
<gene>
    <name evidence="4" type="ORF">AWRI3579_g4640</name>
</gene>
<dbReference type="Pfam" id="PF18261">
    <property type="entry name" value="Rpn9_C"/>
    <property type="match status" value="1"/>
</dbReference>
<dbReference type="InParanoid" id="A0A1E5R015"/>
<comment type="caution">
    <text evidence="4">The sequence shown here is derived from an EMBL/GenBank/DDBJ whole genome shotgun (WGS) entry which is preliminary data.</text>
</comment>
<dbReference type="InterPro" id="IPR040798">
    <property type="entry name" value="Rpn9_C"/>
</dbReference>
<dbReference type="GO" id="GO:0005829">
    <property type="term" value="C:cytosol"/>
    <property type="evidence" value="ECO:0007669"/>
    <property type="project" value="TreeGrafter"/>
</dbReference>
<dbReference type="SUPFAM" id="SSF46785">
    <property type="entry name" value="Winged helix' DNA-binding domain"/>
    <property type="match status" value="1"/>
</dbReference>
<dbReference type="SMART" id="SM00088">
    <property type="entry name" value="PINT"/>
    <property type="match status" value="1"/>
</dbReference>
<organism evidence="4 5">
    <name type="scientific">Hanseniaspora osmophila</name>
    <dbReference type="NCBI Taxonomy" id="56408"/>
    <lineage>
        <taxon>Eukaryota</taxon>
        <taxon>Fungi</taxon>
        <taxon>Dikarya</taxon>
        <taxon>Ascomycota</taxon>
        <taxon>Saccharomycotina</taxon>
        <taxon>Saccharomycetes</taxon>
        <taxon>Saccharomycodales</taxon>
        <taxon>Saccharomycodaceae</taxon>
        <taxon>Hanseniaspora</taxon>
    </lineage>
</organism>
<feature type="domain" description="PCI" evidence="3">
    <location>
        <begin position="184"/>
        <end position="359"/>
    </location>
</feature>
<accession>A0A1E5R015</accession>
<dbReference type="GO" id="GO:0005198">
    <property type="term" value="F:structural molecule activity"/>
    <property type="evidence" value="ECO:0007669"/>
    <property type="project" value="TreeGrafter"/>
</dbReference>
<keyword evidence="2 4" id="KW-0647">Proteasome</keyword>
<evidence type="ECO:0000313" key="4">
    <source>
        <dbReference type="EMBL" id="OEJ80231.1"/>
    </source>
</evidence>
<protein>
    <submittedName>
        <fullName evidence="4">26S proteasome regulatory subunit RPN9</fullName>
    </submittedName>
</protein>
<dbReference type="FunCoup" id="A0A1E5R015">
    <property type="interactions" value="1382"/>
</dbReference>
<dbReference type="PANTHER" id="PTHR10539:SF0">
    <property type="entry name" value="26S PROTEASOME NON-ATPASE REGULATORY SUBUNIT 13"/>
    <property type="match status" value="1"/>
</dbReference>
<dbReference type="Pfam" id="PF01399">
    <property type="entry name" value="PCI"/>
    <property type="match status" value="1"/>
</dbReference>
<sequence length="397" mass="45300">MDTVLTTLRMEVEDPELSVLFYEFEEYYEQKLWHQLTQSLVTFFQSATVPDAIKLSLYTQFVTTFIDKINQLSCVDFLLCSIANSDSYTDSLDFLNDLKKKFEAIDSKKTNLNDGFKNHSNGILLISLEISRIYLKQGKLLEASDALDNFKETLDNDQQDIISLRVKSSYYSTLMDYYEIKKDFNSYYYNGLLYLSASGLGSSSAIATDGVSSKFLKDLPYNMSLAALLGDKIYNFGELLQHPIMQLLGPENQWLLEYLNALTMGDFAKFDSISQKYVPTIDLLSTNESFLKQKICLMTLVEIVFSKNVRTLSFLEIAQATNLAEDNVEHLVMKSISLGLLKGTIDQVNALVIITWVQPRVMNDQQILKMQNRLVQWNENVSTLGAKIEEQGKVIWV</sequence>
<dbReference type="InterPro" id="IPR035298">
    <property type="entry name" value="PSMD13"/>
</dbReference>
<dbReference type="GO" id="GO:0006511">
    <property type="term" value="P:ubiquitin-dependent protein catabolic process"/>
    <property type="evidence" value="ECO:0007669"/>
    <property type="project" value="TreeGrafter"/>
</dbReference>
<dbReference type="GO" id="GO:0008541">
    <property type="term" value="C:proteasome regulatory particle, lid subcomplex"/>
    <property type="evidence" value="ECO:0007669"/>
    <property type="project" value="TreeGrafter"/>
</dbReference>
<keyword evidence="5" id="KW-1185">Reference proteome</keyword>
<dbReference type="EMBL" id="LPNM01000017">
    <property type="protein sequence ID" value="OEJ80231.1"/>
    <property type="molecule type" value="Genomic_DNA"/>
</dbReference>
<dbReference type="Proteomes" id="UP000095728">
    <property type="component" value="Unassembled WGS sequence"/>
</dbReference>
<dbReference type="PROSITE" id="PS50250">
    <property type="entry name" value="PCI"/>
    <property type="match status" value="1"/>
</dbReference>
<evidence type="ECO:0000259" key="3">
    <source>
        <dbReference type="PROSITE" id="PS50250"/>
    </source>
</evidence>
<proteinExistence type="inferred from homology"/>
<dbReference type="AlphaFoldDB" id="A0A1E5R015"/>
<dbReference type="InterPro" id="IPR054179">
    <property type="entry name" value="PSD13_N"/>
</dbReference>